<dbReference type="AlphaFoldDB" id="A0A915JWM1"/>
<protein>
    <submittedName>
        <fullName evidence="2">Uncharacterized protein</fullName>
    </submittedName>
</protein>
<evidence type="ECO:0000313" key="2">
    <source>
        <dbReference type="WBParaSite" id="nRc.2.0.1.t30825-RA"/>
    </source>
</evidence>
<reference evidence="2" key="1">
    <citation type="submission" date="2022-11" db="UniProtKB">
        <authorList>
            <consortium name="WormBaseParasite"/>
        </authorList>
    </citation>
    <scope>IDENTIFICATION</scope>
</reference>
<evidence type="ECO:0000313" key="1">
    <source>
        <dbReference type="Proteomes" id="UP000887565"/>
    </source>
</evidence>
<dbReference type="Proteomes" id="UP000887565">
    <property type="component" value="Unplaced"/>
</dbReference>
<accession>A0A915JWM1</accession>
<name>A0A915JWM1_ROMCU</name>
<proteinExistence type="predicted"/>
<dbReference type="WBParaSite" id="nRc.2.0.1.t30825-RA">
    <property type="protein sequence ID" value="nRc.2.0.1.t30825-RA"/>
    <property type="gene ID" value="nRc.2.0.1.g30825"/>
</dbReference>
<keyword evidence="1" id="KW-1185">Reference proteome</keyword>
<sequence length="81" mass="8875">MSKFKWLENSVPELLTFCIQGTISIALTDTHGWFGNCGYCGGNVCETNGVMMNSQQPLQHSISLIKPDPGIDLNEQVPTFA</sequence>
<organism evidence="1 2">
    <name type="scientific">Romanomermis culicivorax</name>
    <name type="common">Nematode worm</name>
    <dbReference type="NCBI Taxonomy" id="13658"/>
    <lineage>
        <taxon>Eukaryota</taxon>
        <taxon>Metazoa</taxon>
        <taxon>Ecdysozoa</taxon>
        <taxon>Nematoda</taxon>
        <taxon>Enoplea</taxon>
        <taxon>Dorylaimia</taxon>
        <taxon>Mermithida</taxon>
        <taxon>Mermithoidea</taxon>
        <taxon>Mermithidae</taxon>
        <taxon>Romanomermis</taxon>
    </lineage>
</organism>